<evidence type="ECO:0000313" key="4">
    <source>
        <dbReference type="Proteomes" id="UP000251213"/>
    </source>
</evidence>
<proteinExistence type="predicted"/>
<dbReference type="InterPro" id="IPR000073">
    <property type="entry name" value="AB_hydrolase_1"/>
</dbReference>
<accession>A0A364K4F2</accession>
<dbReference type="GO" id="GO:0016020">
    <property type="term" value="C:membrane"/>
    <property type="evidence" value="ECO:0007669"/>
    <property type="project" value="TreeGrafter"/>
</dbReference>
<dbReference type="EMBL" id="QJKK01000005">
    <property type="protein sequence ID" value="RAL24226.1"/>
    <property type="molecule type" value="Genomic_DNA"/>
</dbReference>
<protein>
    <submittedName>
        <fullName evidence="3">Alpha/beta hydrolase</fullName>
    </submittedName>
</protein>
<dbReference type="GO" id="GO:0016787">
    <property type="term" value="F:hydrolase activity"/>
    <property type="evidence" value="ECO:0007669"/>
    <property type="project" value="UniProtKB-KW"/>
</dbReference>
<dbReference type="PANTHER" id="PTHR43798:SF31">
    <property type="entry name" value="AB HYDROLASE SUPERFAMILY PROTEIN YCLE"/>
    <property type="match status" value="1"/>
</dbReference>
<dbReference type="Pfam" id="PF00561">
    <property type="entry name" value="Abhydrolase_1"/>
    <property type="match status" value="1"/>
</dbReference>
<comment type="caution">
    <text evidence="3">The sequence shown here is derived from an EMBL/GenBank/DDBJ whole genome shotgun (WGS) entry which is preliminary data.</text>
</comment>
<dbReference type="Proteomes" id="UP000251213">
    <property type="component" value="Unassembled WGS sequence"/>
</dbReference>
<evidence type="ECO:0000313" key="3">
    <source>
        <dbReference type="EMBL" id="RAL24226.1"/>
    </source>
</evidence>
<dbReference type="AlphaFoldDB" id="A0A364K4F2"/>
<reference evidence="3 4" key="1">
    <citation type="submission" date="2018-06" db="EMBL/GenBank/DDBJ databases">
        <title>Thermoflavimicrobium daqus sp. nov., a thermophilic microbe isolated from Moutai-flavour Daqu.</title>
        <authorList>
            <person name="Wang X."/>
            <person name="Zhou H."/>
        </authorList>
    </citation>
    <scope>NUCLEOTIDE SEQUENCE [LARGE SCALE GENOMIC DNA]</scope>
    <source>
        <strain evidence="3 4">FBKL4.011</strain>
    </source>
</reference>
<organism evidence="3 4">
    <name type="scientific">Thermoflavimicrobium daqui</name>
    <dbReference type="NCBI Taxonomy" id="2137476"/>
    <lineage>
        <taxon>Bacteria</taxon>
        <taxon>Bacillati</taxon>
        <taxon>Bacillota</taxon>
        <taxon>Bacilli</taxon>
        <taxon>Bacillales</taxon>
        <taxon>Thermoactinomycetaceae</taxon>
        <taxon>Thermoflavimicrobium</taxon>
    </lineage>
</organism>
<dbReference type="Gene3D" id="3.40.50.1820">
    <property type="entry name" value="alpha/beta hydrolase"/>
    <property type="match status" value="1"/>
</dbReference>
<keyword evidence="4" id="KW-1185">Reference proteome</keyword>
<dbReference type="SUPFAM" id="SSF53474">
    <property type="entry name" value="alpha/beta-Hydrolases"/>
    <property type="match status" value="1"/>
</dbReference>
<gene>
    <name evidence="3" type="ORF">DL897_11140</name>
</gene>
<dbReference type="PANTHER" id="PTHR43798">
    <property type="entry name" value="MONOACYLGLYCEROL LIPASE"/>
    <property type="match status" value="1"/>
</dbReference>
<sequence length="260" mass="29383">MTKHRKYGDPPFSVAVIHGGPGAPGEMAPVEKELSRVCGILEPLQTSESIQGQMEELMSILVKYGKPPITLIGYSWGAWLSFILAANYPSIVCKLILVGSGPFEEKYTSKIMETRLSRLNEKDKQKVYSLQEALLSPSIEDKSLILAQFGKLMSKADSCDPFPTTNEEIEVQIDIYQSVWKEASELRRSEELLKLGKQVQCPVIAIHGDYDPHPYEGVEKPLSKIIKEFRLILLKDCGHIPWKERSAKDRFYKILKEELS</sequence>
<evidence type="ECO:0000256" key="1">
    <source>
        <dbReference type="ARBA" id="ARBA00022801"/>
    </source>
</evidence>
<name>A0A364K4F2_9BACL</name>
<dbReference type="InterPro" id="IPR029058">
    <property type="entry name" value="AB_hydrolase_fold"/>
</dbReference>
<dbReference type="RefSeq" id="WP_113659219.1">
    <property type="nucleotide sequence ID" value="NZ_KZ845667.1"/>
</dbReference>
<dbReference type="OrthoDB" id="9796770at2"/>
<dbReference type="InterPro" id="IPR050266">
    <property type="entry name" value="AB_hydrolase_sf"/>
</dbReference>
<reference evidence="3 4" key="2">
    <citation type="submission" date="2018-06" db="EMBL/GenBank/DDBJ databases">
        <authorList>
            <person name="Zhirakovskaya E."/>
        </authorList>
    </citation>
    <scope>NUCLEOTIDE SEQUENCE [LARGE SCALE GENOMIC DNA]</scope>
    <source>
        <strain evidence="3 4">FBKL4.011</strain>
    </source>
</reference>
<evidence type="ECO:0000259" key="2">
    <source>
        <dbReference type="Pfam" id="PF00561"/>
    </source>
</evidence>
<feature type="domain" description="AB hydrolase-1" evidence="2">
    <location>
        <begin position="61"/>
        <end position="240"/>
    </location>
</feature>
<keyword evidence="1 3" id="KW-0378">Hydrolase</keyword>